<gene>
    <name evidence="2" type="ORF">SVUK_LOCUS14515</name>
</gene>
<keyword evidence="1" id="KW-0732">Signal</keyword>
<protein>
    <submittedName>
        <fullName evidence="2">Uncharacterized protein</fullName>
    </submittedName>
</protein>
<evidence type="ECO:0000256" key="1">
    <source>
        <dbReference type="SAM" id="SignalP"/>
    </source>
</evidence>
<dbReference type="EMBL" id="UYYB01105407">
    <property type="protein sequence ID" value="VDM79517.1"/>
    <property type="molecule type" value="Genomic_DNA"/>
</dbReference>
<name>A0A3P7JTG4_STRVU</name>
<reference evidence="2 3" key="1">
    <citation type="submission" date="2018-11" db="EMBL/GenBank/DDBJ databases">
        <authorList>
            <consortium name="Pathogen Informatics"/>
        </authorList>
    </citation>
    <scope>NUCLEOTIDE SEQUENCE [LARGE SCALE GENOMIC DNA]</scope>
</reference>
<evidence type="ECO:0000313" key="2">
    <source>
        <dbReference type="EMBL" id="VDM79517.1"/>
    </source>
</evidence>
<feature type="signal peptide" evidence="1">
    <location>
        <begin position="1"/>
        <end position="22"/>
    </location>
</feature>
<keyword evidence="3" id="KW-1185">Reference proteome</keyword>
<dbReference type="AlphaFoldDB" id="A0A3P7JTG4"/>
<proteinExistence type="predicted"/>
<sequence length="58" mass="6319">MLDTRRSLSGLAQLMLPALVDSASVSDVHQAGNPHRTNLLGRAHQQIRRGAAGFRDVR</sequence>
<organism evidence="2 3">
    <name type="scientific">Strongylus vulgaris</name>
    <name type="common">Blood worm</name>
    <dbReference type="NCBI Taxonomy" id="40348"/>
    <lineage>
        <taxon>Eukaryota</taxon>
        <taxon>Metazoa</taxon>
        <taxon>Ecdysozoa</taxon>
        <taxon>Nematoda</taxon>
        <taxon>Chromadorea</taxon>
        <taxon>Rhabditida</taxon>
        <taxon>Rhabditina</taxon>
        <taxon>Rhabditomorpha</taxon>
        <taxon>Strongyloidea</taxon>
        <taxon>Strongylidae</taxon>
        <taxon>Strongylus</taxon>
    </lineage>
</organism>
<evidence type="ECO:0000313" key="3">
    <source>
        <dbReference type="Proteomes" id="UP000270094"/>
    </source>
</evidence>
<accession>A0A3P7JTG4</accession>
<feature type="chain" id="PRO_5018106473" evidence="1">
    <location>
        <begin position="23"/>
        <end position="58"/>
    </location>
</feature>
<dbReference type="Proteomes" id="UP000270094">
    <property type="component" value="Unassembled WGS sequence"/>
</dbReference>